<reference evidence="2" key="2">
    <citation type="submission" date="2020-08" db="EMBL/GenBank/DDBJ databases">
        <title>The Agave Microbiome: Exploring the role of microbial communities in plant adaptations to desert environments.</title>
        <authorList>
            <person name="Partida-Martinez L.P."/>
        </authorList>
    </citation>
    <scope>NUCLEOTIDE SEQUENCE [LARGE SCALE GENOMIC DNA]</scope>
    <source>
        <strain evidence="2">AT2.8</strain>
    </source>
</reference>
<dbReference type="EMBL" id="JACCBX010000002">
    <property type="protein sequence ID" value="NYE03925.1"/>
    <property type="molecule type" value="Genomic_DNA"/>
</dbReference>
<sequence length="84" mass="9358">MMHDEPRDYITIKDEQGNLKDFAVEALFDMEGRSYALLAAEDETMVMQVVGDEGDQYLVGISDPVESQSILDAYQIAVEEAPAE</sequence>
<dbReference type="Pfam" id="PF06949">
    <property type="entry name" value="DUF1292"/>
    <property type="match status" value="1"/>
</dbReference>
<organism evidence="1 2">
    <name type="scientific">Neobacillus niacini</name>
    <dbReference type="NCBI Taxonomy" id="86668"/>
    <lineage>
        <taxon>Bacteria</taxon>
        <taxon>Bacillati</taxon>
        <taxon>Bacillota</taxon>
        <taxon>Bacilli</taxon>
        <taxon>Bacillales</taxon>
        <taxon>Bacillaceae</taxon>
        <taxon>Neobacillus</taxon>
    </lineage>
</organism>
<name>A0A852T7W4_9BACI</name>
<comment type="caution">
    <text evidence="1">The sequence shown here is derived from an EMBL/GenBank/DDBJ whole genome shotgun (WGS) entry which is preliminary data.</text>
</comment>
<evidence type="ECO:0000313" key="1">
    <source>
        <dbReference type="EMBL" id="NYE03925.1"/>
    </source>
</evidence>
<proteinExistence type="predicted"/>
<evidence type="ECO:0000313" key="2">
    <source>
        <dbReference type="Proteomes" id="UP000548423"/>
    </source>
</evidence>
<accession>A0A852T7W4</accession>
<reference evidence="2" key="1">
    <citation type="submission" date="2020-07" db="EMBL/GenBank/DDBJ databases">
        <authorList>
            <person name="Partida-Martinez L."/>
            <person name="Huntemann M."/>
            <person name="Clum A."/>
            <person name="Wang J."/>
            <person name="Palaniappan K."/>
            <person name="Ritter S."/>
            <person name="Chen I.-M."/>
            <person name="Stamatis D."/>
            <person name="Reddy T."/>
            <person name="O'Malley R."/>
            <person name="Daum C."/>
            <person name="Shapiro N."/>
            <person name="Ivanova N."/>
            <person name="Kyrpides N."/>
            <person name="Woyke T."/>
        </authorList>
    </citation>
    <scope>NUCLEOTIDE SEQUENCE [LARGE SCALE GENOMIC DNA]</scope>
    <source>
        <strain evidence="2">AT2.8</strain>
    </source>
</reference>
<dbReference type="AlphaFoldDB" id="A0A852T7W4"/>
<protein>
    <submittedName>
        <fullName evidence="1">Uncharacterized protein YrzB (UPF0473 family)</fullName>
    </submittedName>
</protein>
<dbReference type="InterPro" id="IPR009711">
    <property type="entry name" value="UPF0473"/>
</dbReference>
<gene>
    <name evidence="1" type="ORF">F4694_000669</name>
</gene>
<dbReference type="Proteomes" id="UP000548423">
    <property type="component" value="Unassembled WGS sequence"/>
</dbReference>